<dbReference type="RefSeq" id="WP_103727074.1">
    <property type="nucleotide sequence ID" value="NZ_PQNY01000028.1"/>
</dbReference>
<dbReference type="AlphaFoldDB" id="A0A2S4N4R4"/>
<protein>
    <recommendedName>
        <fullName evidence="2">histidine kinase</fullName>
        <ecNumber evidence="2">2.7.13.3</ecNumber>
    </recommendedName>
</protein>
<keyword evidence="9" id="KW-1185">Reference proteome</keyword>
<evidence type="ECO:0000256" key="7">
    <source>
        <dbReference type="SAM" id="Phobius"/>
    </source>
</evidence>
<evidence type="ECO:0000313" key="8">
    <source>
        <dbReference type="EMBL" id="POS00707.1"/>
    </source>
</evidence>
<dbReference type="EC" id="2.7.13.3" evidence="2"/>
<dbReference type="PROSITE" id="PS50005">
    <property type="entry name" value="TPR"/>
    <property type="match status" value="1"/>
</dbReference>
<feature type="repeat" description="TPR" evidence="6">
    <location>
        <begin position="113"/>
        <end position="146"/>
    </location>
</feature>
<dbReference type="InterPro" id="IPR019734">
    <property type="entry name" value="TPR_rpt"/>
</dbReference>
<evidence type="ECO:0000256" key="1">
    <source>
        <dbReference type="ARBA" id="ARBA00000085"/>
    </source>
</evidence>
<evidence type="ECO:0000256" key="5">
    <source>
        <dbReference type="ARBA" id="ARBA00023012"/>
    </source>
</evidence>
<organism evidence="8 9">
    <name type="scientific">Flavobacterium croceum DSM 17960</name>
    <dbReference type="NCBI Taxonomy" id="1121886"/>
    <lineage>
        <taxon>Bacteria</taxon>
        <taxon>Pseudomonadati</taxon>
        <taxon>Bacteroidota</taxon>
        <taxon>Flavobacteriia</taxon>
        <taxon>Flavobacteriales</taxon>
        <taxon>Flavobacteriaceae</taxon>
        <taxon>Flavobacterium</taxon>
    </lineage>
</organism>
<comment type="catalytic activity">
    <reaction evidence="1">
        <text>ATP + protein L-histidine = ADP + protein N-phospho-L-histidine.</text>
        <dbReference type="EC" id="2.7.13.3"/>
    </reaction>
</comment>
<keyword evidence="4" id="KW-0418">Kinase</keyword>
<dbReference type="GO" id="GO:0004673">
    <property type="term" value="F:protein histidine kinase activity"/>
    <property type="evidence" value="ECO:0007669"/>
    <property type="project" value="UniProtKB-EC"/>
</dbReference>
<reference evidence="8 9" key="1">
    <citation type="submission" date="2018-01" db="EMBL/GenBank/DDBJ databases">
        <title>Genomic Encyclopedia of Type Strains, Phase I: the one thousand microbial genomes (KMG-I) project.</title>
        <authorList>
            <person name="Goeker M."/>
        </authorList>
    </citation>
    <scope>NUCLEOTIDE SEQUENCE [LARGE SCALE GENOMIC DNA]</scope>
    <source>
        <strain evidence="8 9">DSM 17960</strain>
    </source>
</reference>
<keyword evidence="7" id="KW-1133">Transmembrane helix</keyword>
<dbReference type="SMART" id="SM00028">
    <property type="entry name" value="TPR"/>
    <property type="match status" value="4"/>
</dbReference>
<dbReference type="OrthoDB" id="943406at2"/>
<dbReference type="GO" id="GO:0000160">
    <property type="term" value="P:phosphorelay signal transduction system"/>
    <property type="evidence" value="ECO:0007669"/>
    <property type="project" value="UniProtKB-KW"/>
</dbReference>
<dbReference type="InterPro" id="IPR011990">
    <property type="entry name" value="TPR-like_helical_dom_sf"/>
</dbReference>
<dbReference type="Gene3D" id="1.25.40.10">
    <property type="entry name" value="Tetratricopeptide repeat domain"/>
    <property type="match status" value="2"/>
</dbReference>
<accession>A0A2S4N4R4</accession>
<evidence type="ECO:0000256" key="4">
    <source>
        <dbReference type="ARBA" id="ARBA00022777"/>
    </source>
</evidence>
<evidence type="ECO:0000313" key="9">
    <source>
        <dbReference type="Proteomes" id="UP000237056"/>
    </source>
</evidence>
<comment type="caution">
    <text evidence="8">The sequence shown here is derived from an EMBL/GenBank/DDBJ whole genome shotgun (WGS) entry which is preliminary data.</text>
</comment>
<dbReference type="InterPro" id="IPR036890">
    <property type="entry name" value="HATPase_C_sf"/>
</dbReference>
<gene>
    <name evidence="8" type="ORF">Q361_1283</name>
</gene>
<dbReference type="Proteomes" id="UP000237056">
    <property type="component" value="Unassembled WGS sequence"/>
</dbReference>
<dbReference type="PANTHER" id="PTHR24421">
    <property type="entry name" value="NITRATE/NITRITE SENSOR PROTEIN NARX-RELATED"/>
    <property type="match status" value="1"/>
</dbReference>
<dbReference type="SUPFAM" id="SSF55874">
    <property type="entry name" value="ATPase domain of HSP90 chaperone/DNA topoisomerase II/histidine kinase"/>
    <property type="match status" value="1"/>
</dbReference>
<dbReference type="PROSITE" id="PS51257">
    <property type="entry name" value="PROKAR_LIPOPROTEIN"/>
    <property type="match status" value="1"/>
</dbReference>
<evidence type="ECO:0000256" key="2">
    <source>
        <dbReference type="ARBA" id="ARBA00012438"/>
    </source>
</evidence>
<dbReference type="EMBL" id="PQNY01000028">
    <property type="protein sequence ID" value="POS00707.1"/>
    <property type="molecule type" value="Genomic_DNA"/>
</dbReference>
<dbReference type="SUPFAM" id="SSF48452">
    <property type="entry name" value="TPR-like"/>
    <property type="match status" value="2"/>
</dbReference>
<evidence type="ECO:0000256" key="6">
    <source>
        <dbReference type="PROSITE-ProRule" id="PRU00339"/>
    </source>
</evidence>
<evidence type="ECO:0000256" key="3">
    <source>
        <dbReference type="ARBA" id="ARBA00022679"/>
    </source>
</evidence>
<keyword evidence="7" id="KW-0472">Membrane</keyword>
<proteinExistence type="predicted"/>
<keyword evidence="7" id="KW-0812">Transmembrane</keyword>
<dbReference type="Pfam" id="PF13374">
    <property type="entry name" value="TPR_10"/>
    <property type="match status" value="1"/>
</dbReference>
<sequence length="552" mass="64333">MILRNVHSPFFIGFIVLLFFTSCSKNTKETISYKTSIAKAESFLESQTYDSAFYYYNTIKNLCNENNDTKNIIYPMLRMGEIQSVQGDLQSSEETFTEALPYLKKNPQNDYLAFLYNSLAMIYLEQHNPNEAFNYYQKSWSITTDSLKRCILKNNIAYNYMKQKNYSKAITLLKSLKNSDTLKNHDTDWARVLDNLGFSYLNKNNYTSSKEYLEQAKKIREKAKDSLGLTASFIHLAEWYKNSNPILANQHALYALKTATKVKNTNDRLEALSFLIQHENATLSKKYAVLYLKLNDSITGVQQKAKNQFAKIKYDSKQALLEAQQQKAMKEYFILGLICFVSFSIYIYYRIKKRNLKKLQETTYTTEIRIAKKLHDELANDVHNTITFIDTQDFQKPENKEHLLHNLDTIYHRTRNISNENSTIDTGKNYFENFKSMVGLYQNSQRNILLQFENFYVEKINPELKIIVYRVVQELLVNMNKHSQATLVVLKIENTKKTLYITYSDNGVGTQNKNFKKNGIQNVENRIFSVNGTLTFDTHKGKGFKTHISIPL</sequence>
<dbReference type="InterPro" id="IPR050482">
    <property type="entry name" value="Sensor_HK_TwoCompSys"/>
</dbReference>
<dbReference type="Gene3D" id="3.30.565.10">
    <property type="entry name" value="Histidine kinase-like ATPase, C-terminal domain"/>
    <property type="match status" value="1"/>
</dbReference>
<keyword evidence="6" id="KW-0802">TPR repeat</keyword>
<dbReference type="PANTHER" id="PTHR24421:SF10">
    <property type="entry name" value="NITRATE_NITRITE SENSOR PROTEIN NARQ"/>
    <property type="match status" value="1"/>
</dbReference>
<dbReference type="CDD" id="cd16917">
    <property type="entry name" value="HATPase_UhpB-NarQ-NarX-like"/>
    <property type="match status" value="1"/>
</dbReference>
<keyword evidence="3" id="KW-0808">Transferase</keyword>
<feature type="transmembrane region" description="Helical" evidence="7">
    <location>
        <begin position="332"/>
        <end position="349"/>
    </location>
</feature>
<name>A0A2S4N4R4_9FLAO</name>
<dbReference type="Pfam" id="PF13424">
    <property type="entry name" value="TPR_12"/>
    <property type="match status" value="1"/>
</dbReference>
<keyword evidence="5" id="KW-0902">Two-component regulatory system</keyword>